<reference evidence="2" key="1">
    <citation type="submission" date="2015-12" db="EMBL/GenBank/DDBJ databases">
        <title>Update maize B73 reference genome by single molecule sequencing technologies.</title>
        <authorList>
            <consortium name="Maize Genome Sequencing Project"/>
            <person name="Ware D."/>
        </authorList>
    </citation>
    <scope>NUCLEOTIDE SEQUENCE [LARGE SCALE GENOMIC DNA]</scope>
    <source>
        <tissue evidence="2">Seedling</tissue>
    </source>
</reference>
<comment type="similarity">
    <text evidence="1">Belongs to the DP1 family.</text>
</comment>
<dbReference type="GO" id="GO:0016020">
    <property type="term" value="C:membrane"/>
    <property type="evidence" value="ECO:0007669"/>
    <property type="project" value="UniProtKB-SubCell"/>
</dbReference>
<dbReference type="EMBL" id="CM007647">
    <property type="protein sequence ID" value="ONM03650.1"/>
    <property type="molecule type" value="Genomic_DNA"/>
</dbReference>
<organism evidence="2">
    <name type="scientific">Zea mays</name>
    <name type="common">Maize</name>
    <dbReference type="NCBI Taxonomy" id="4577"/>
    <lineage>
        <taxon>Eukaryota</taxon>
        <taxon>Viridiplantae</taxon>
        <taxon>Streptophyta</taxon>
        <taxon>Embryophyta</taxon>
        <taxon>Tracheophyta</taxon>
        <taxon>Spermatophyta</taxon>
        <taxon>Magnoliopsida</taxon>
        <taxon>Liliopsida</taxon>
        <taxon>Poales</taxon>
        <taxon>Poaceae</taxon>
        <taxon>PACMAD clade</taxon>
        <taxon>Panicoideae</taxon>
        <taxon>Andropogonodae</taxon>
        <taxon>Andropogoneae</taxon>
        <taxon>Tripsacinae</taxon>
        <taxon>Zea</taxon>
    </lineage>
</organism>
<dbReference type="IntAct" id="A0A1D6KL84">
    <property type="interactions" value="1"/>
</dbReference>
<protein>
    <recommendedName>
        <fullName evidence="1">HVA22-like protein</fullName>
    </recommendedName>
</protein>
<gene>
    <name evidence="2" type="ORF">ZEAMMB73_Zm00001d031773</name>
</gene>
<comment type="subcellular location">
    <subcellularLocation>
        <location evidence="1">Membrane</location>
        <topology evidence="1">Multi-pass membrane protein</topology>
    </subcellularLocation>
</comment>
<evidence type="ECO:0000313" key="2">
    <source>
        <dbReference type="EMBL" id="ONM03650.1"/>
    </source>
</evidence>
<accession>A0A1D6KL84</accession>
<evidence type="ECO:0000256" key="1">
    <source>
        <dbReference type="RuleBase" id="RU362006"/>
    </source>
</evidence>
<dbReference type="Pfam" id="PF03134">
    <property type="entry name" value="TB2_DP1_HVA22"/>
    <property type="match status" value="1"/>
</dbReference>
<name>A0A1D6KL84_MAIZE</name>
<proteinExistence type="inferred from homology"/>
<sequence>MGKSWSLISHLHTVAGPSITLLYPLYASVCAMESPSKADDEQWLSYWIIHSFVTLLEMLAEPLLHWVPVWYPAKVLFAAWLALPQFKGASFVYEKLVREQLRNYRARYPRKGAAAAAVGGDDDDHKLLTHLFLPVGLGNKTNARLRLSTTMCSESVWRRRRS</sequence>
<dbReference type="AlphaFoldDB" id="A0A1D6KL84"/>
<dbReference type="PANTHER" id="PTHR12300">
    <property type="entry name" value="HVA22-LIKE PROTEINS"/>
    <property type="match status" value="1"/>
</dbReference>
<dbReference type="ExpressionAtlas" id="A0A1D6KL84">
    <property type="expression patterns" value="baseline and differential"/>
</dbReference>
<dbReference type="InterPro" id="IPR004345">
    <property type="entry name" value="TB2_DP1_HVA22"/>
</dbReference>
<dbReference type="PANTHER" id="PTHR12300:SF139">
    <property type="entry name" value="HVA22-LIKE PROTEIN E"/>
    <property type="match status" value="1"/>
</dbReference>
<dbReference type="STRING" id="4577.A0A1D6KL84"/>